<dbReference type="EMBL" id="JPKZ01003185">
    <property type="protein sequence ID" value="KHN72932.1"/>
    <property type="molecule type" value="Genomic_DNA"/>
</dbReference>
<proteinExistence type="predicted"/>
<protein>
    <submittedName>
        <fullName evidence="2">FAM203 family protein</fullName>
    </submittedName>
</protein>
<dbReference type="AlphaFoldDB" id="A0A0B2UV26"/>
<name>A0A0B2UV26_TOXCA</name>
<dbReference type="InterPro" id="IPR007205">
    <property type="entry name" value="Protein_HGH1_N"/>
</dbReference>
<evidence type="ECO:0000259" key="1">
    <source>
        <dbReference type="Pfam" id="PF04063"/>
    </source>
</evidence>
<dbReference type="InterPro" id="IPR011989">
    <property type="entry name" value="ARM-like"/>
</dbReference>
<evidence type="ECO:0000313" key="2">
    <source>
        <dbReference type="EMBL" id="KHN72932.1"/>
    </source>
</evidence>
<dbReference type="SUPFAM" id="SSF48371">
    <property type="entry name" value="ARM repeat"/>
    <property type="match status" value="1"/>
</dbReference>
<dbReference type="OrthoDB" id="338814at2759"/>
<accession>A0A0B2UV26</accession>
<sequence>MVDEEGIRSAISELVQFLEPQTRPDVRHSAIAYIVGISATNEGCELFQKNNFTLGRALCSLFESTPEDRSPLLSALTNIASADAVCANFMIENSALVDITAKSCRERGNIATFAAKLLSNLSLHFSSKVFERITKVWESFVTDTIALLNESGSGDFVDYMGYVLVNCTAMPRVRRIICEYHLASILPLINQNEKPKRRLIAVDIIRNLCFDDVIAAAASIVLLLNAGMRNKDKSEEKERKGEVETERYIASITLQTLKTCDRVLSGFLM</sequence>
<dbReference type="Gene3D" id="1.25.10.10">
    <property type="entry name" value="Leucine-rich Repeat Variant"/>
    <property type="match status" value="1"/>
</dbReference>
<reference evidence="2 3" key="1">
    <citation type="submission" date="2014-11" db="EMBL/GenBank/DDBJ databases">
        <title>Genetic blueprint of the zoonotic pathogen Toxocara canis.</title>
        <authorList>
            <person name="Zhu X.-Q."/>
            <person name="Korhonen P.K."/>
            <person name="Cai H."/>
            <person name="Young N.D."/>
            <person name="Nejsum P."/>
            <person name="von Samson-Himmelstjerna G."/>
            <person name="Boag P.R."/>
            <person name="Tan P."/>
            <person name="Li Q."/>
            <person name="Min J."/>
            <person name="Yang Y."/>
            <person name="Wang X."/>
            <person name="Fang X."/>
            <person name="Hall R.S."/>
            <person name="Hofmann A."/>
            <person name="Sternberg P.W."/>
            <person name="Jex A.R."/>
            <person name="Gasser R.B."/>
        </authorList>
    </citation>
    <scope>NUCLEOTIDE SEQUENCE [LARGE SCALE GENOMIC DNA]</scope>
    <source>
        <strain evidence="2">PN_DK_2014</strain>
    </source>
</reference>
<gene>
    <name evidence="2" type="ORF">Tcan_07728</name>
</gene>
<comment type="caution">
    <text evidence="2">The sequence shown here is derived from an EMBL/GenBank/DDBJ whole genome shotgun (WGS) entry which is preliminary data.</text>
</comment>
<dbReference type="STRING" id="6265.A0A0B2UV26"/>
<feature type="domain" description="Protein HGH1 N-terminal" evidence="1">
    <location>
        <begin position="75"/>
        <end position="212"/>
    </location>
</feature>
<dbReference type="OMA" id="CAKYVTD"/>
<dbReference type="Pfam" id="PF04063">
    <property type="entry name" value="DUF383"/>
    <property type="match status" value="1"/>
</dbReference>
<organism evidence="2 3">
    <name type="scientific">Toxocara canis</name>
    <name type="common">Canine roundworm</name>
    <dbReference type="NCBI Taxonomy" id="6265"/>
    <lineage>
        <taxon>Eukaryota</taxon>
        <taxon>Metazoa</taxon>
        <taxon>Ecdysozoa</taxon>
        <taxon>Nematoda</taxon>
        <taxon>Chromadorea</taxon>
        <taxon>Rhabditida</taxon>
        <taxon>Spirurina</taxon>
        <taxon>Ascaridomorpha</taxon>
        <taxon>Ascaridoidea</taxon>
        <taxon>Toxocaridae</taxon>
        <taxon>Toxocara</taxon>
    </lineage>
</organism>
<dbReference type="InterPro" id="IPR016024">
    <property type="entry name" value="ARM-type_fold"/>
</dbReference>
<dbReference type="Proteomes" id="UP000031036">
    <property type="component" value="Unassembled WGS sequence"/>
</dbReference>
<keyword evidence="3" id="KW-1185">Reference proteome</keyword>
<evidence type="ECO:0000313" key="3">
    <source>
        <dbReference type="Proteomes" id="UP000031036"/>
    </source>
</evidence>